<dbReference type="InterPro" id="IPR001736">
    <property type="entry name" value="PLipase_D/transphosphatidylase"/>
</dbReference>
<protein>
    <recommendedName>
        <fullName evidence="1">PLD phosphodiesterase domain-containing protein</fullName>
    </recommendedName>
</protein>
<dbReference type="GO" id="GO:0003824">
    <property type="term" value="F:catalytic activity"/>
    <property type="evidence" value="ECO:0007669"/>
    <property type="project" value="InterPro"/>
</dbReference>
<reference evidence="2" key="1">
    <citation type="submission" date="2018-05" db="EMBL/GenBank/DDBJ databases">
        <authorList>
            <person name="Lanie J.A."/>
            <person name="Ng W.-L."/>
            <person name="Kazmierczak K.M."/>
            <person name="Andrzejewski T.M."/>
            <person name="Davidsen T.M."/>
            <person name="Wayne K.J."/>
            <person name="Tettelin H."/>
            <person name="Glass J.I."/>
            <person name="Rusch D."/>
            <person name="Podicherti R."/>
            <person name="Tsui H.-C.T."/>
            <person name="Winkler M.E."/>
        </authorList>
    </citation>
    <scope>NUCLEOTIDE SEQUENCE</scope>
</reference>
<evidence type="ECO:0000259" key="1">
    <source>
        <dbReference type="PROSITE" id="PS50035"/>
    </source>
</evidence>
<dbReference type="SUPFAM" id="SSF56024">
    <property type="entry name" value="Phospholipase D/nuclease"/>
    <property type="match status" value="1"/>
</dbReference>
<dbReference type="InterPro" id="IPR025202">
    <property type="entry name" value="PLD-like_dom"/>
</dbReference>
<dbReference type="AlphaFoldDB" id="A0A383AYU3"/>
<name>A0A383AYU3_9ZZZZ</name>
<accession>A0A383AYU3</accession>
<gene>
    <name evidence="2" type="ORF">METZ01_LOCUS465861</name>
</gene>
<feature type="domain" description="PLD phosphodiesterase" evidence="1">
    <location>
        <begin position="102"/>
        <end position="129"/>
    </location>
</feature>
<organism evidence="2">
    <name type="scientific">marine metagenome</name>
    <dbReference type="NCBI Taxonomy" id="408172"/>
    <lineage>
        <taxon>unclassified sequences</taxon>
        <taxon>metagenomes</taxon>
        <taxon>ecological metagenomes</taxon>
    </lineage>
</organism>
<dbReference type="PROSITE" id="PS50035">
    <property type="entry name" value="PLD"/>
    <property type="match status" value="1"/>
</dbReference>
<dbReference type="CDD" id="cd00138">
    <property type="entry name" value="PLDc_SF"/>
    <property type="match status" value="1"/>
</dbReference>
<proteinExistence type="predicted"/>
<dbReference type="Gene3D" id="3.30.870.10">
    <property type="entry name" value="Endonuclease Chain A"/>
    <property type="match status" value="1"/>
</dbReference>
<sequence length="165" mass="18456">MDLDGVSVHFTDPTGSYPHRGRSLQGALSDLVLDASQEIRLVTFRMSTWSDDWFLHGEVGERVRDGVELKIFGDHRNQVSKLVSRYRSAGARGWGWVPRGSDSGLFHIKALMVDNRRIYLGSANFSQNAMGASAEWGIIADSPDLCRHLNGYLEHLIEEGRLAEI</sequence>
<evidence type="ECO:0000313" key="2">
    <source>
        <dbReference type="EMBL" id="SVE13007.1"/>
    </source>
</evidence>
<dbReference type="EMBL" id="UINC01196130">
    <property type="protein sequence ID" value="SVE13007.1"/>
    <property type="molecule type" value="Genomic_DNA"/>
</dbReference>
<dbReference type="Pfam" id="PF13091">
    <property type="entry name" value="PLDc_2"/>
    <property type="match status" value="1"/>
</dbReference>